<dbReference type="PANTHER" id="PTHR43317">
    <property type="entry name" value="THERMOSPERMINE SYNTHASE ACAULIS5"/>
    <property type="match status" value="1"/>
</dbReference>
<protein>
    <submittedName>
        <fullName evidence="2">Methyltransferase domain-containing protein</fullName>
    </submittedName>
</protein>
<dbReference type="SUPFAM" id="SSF53335">
    <property type="entry name" value="S-adenosyl-L-methionine-dependent methyltransferases"/>
    <property type="match status" value="1"/>
</dbReference>
<accession>A0A7C4TKZ4</accession>
<dbReference type="AlphaFoldDB" id="A0A7C4TKZ4"/>
<dbReference type="Pfam" id="PF01564">
    <property type="entry name" value="Spermine_synth"/>
    <property type="match status" value="1"/>
</dbReference>
<dbReference type="EMBL" id="DSRT01000196">
    <property type="protein sequence ID" value="HGW29988.1"/>
    <property type="molecule type" value="Genomic_DNA"/>
</dbReference>
<dbReference type="NCBIfam" id="NF037959">
    <property type="entry name" value="MFS_SpdSyn"/>
    <property type="match status" value="1"/>
</dbReference>
<dbReference type="GO" id="GO:0032259">
    <property type="term" value="P:methylation"/>
    <property type="evidence" value="ECO:0007669"/>
    <property type="project" value="UniProtKB-KW"/>
</dbReference>
<evidence type="ECO:0000256" key="1">
    <source>
        <dbReference type="ARBA" id="ARBA00023115"/>
    </source>
</evidence>
<evidence type="ECO:0000313" key="2">
    <source>
        <dbReference type="EMBL" id="HGW29988.1"/>
    </source>
</evidence>
<dbReference type="GO" id="GO:0008168">
    <property type="term" value="F:methyltransferase activity"/>
    <property type="evidence" value="ECO:0007669"/>
    <property type="project" value="UniProtKB-KW"/>
</dbReference>
<dbReference type="Gene3D" id="3.40.50.150">
    <property type="entry name" value="Vaccinia Virus protein VP39"/>
    <property type="match status" value="1"/>
</dbReference>
<comment type="caution">
    <text evidence="2">The sequence shown here is derived from an EMBL/GenBank/DDBJ whole genome shotgun (WGS) entry which is preliminary data.</text>
</comment>
<reference evidence="2" key="1">
    <citation type="journal article" date="2020" name="mSystems">
        <title>Genome- and Community-Level Interaction Insights into Carbon Utilization and Element Cycling Functions of Hydrothermarchaeota in Hydrothermal Sediment.</title>
        <authorList>
            <person name="Zhou Z."/>
            <person name="Liu Y."/>
            <person name="Xu W."/>
            <person name="Pan J."/>
            <person name="Luo Z.H."/>
            <person name="Li M."/>
        </authorList>
    </citation>
    <scope>NUCLEOTIDE SEQUENCE [LARGE SCALE GENOMIC DNA]</scope>
    <source>
        <strain evidence="2">SpSt-417</strain>
    </source>
</reference>
<sequence>MSIGEIVLPKLLYKADSKYNGAIEVYQVGHTRKLSVNDTVQSINWDSPSVMNRVWGRIVEVAKDLRPDAKNVLMFGLGGGTILHAFAKEMPGVNLTVVEIDPIMIDVAQKFFDLDQIPNLTIVNDDALRVISEPERYEFREDSFDVLVVDIFCGDKYPDLGKSGTFFGGVKWFLREGGIVLFNRIYLEKHQYEADIFVELVSETFSNVRTIPVAGRSNSDNILIVGEA</sequence>
<keyword evidence="1" id="KW-0620">Polyamine biosynthesis</keyword>
<name>A0A7C4TKZ4_UNCKA</name>
<proteinExistence type="predicted"/>
<dbReference type="CDD" id="cd02440">
    <property type="entry name" value="AdoMet_MTases"/>
    <property type="match status" value="1"/>
</dbReference>
<keyword evidence="2" id="KW-0489">Methyltransferase</keyword>
<dbReference type="InterPro" id="IPR029063">
    <property type="entry name" value="SAM-dependent_MTases_sf"/>
</dbReference>
<gene>
    <name evidence="2" type="ORF">ENR63_03645</name>
</gene>
<keyword evidence="2" id="KW-0808">Transferase</keyword>
<organism evidence="2">
    <name type="scientific">candidate division WWE3 bacterium</name>
    <dbReference type="NCBI Taxonomy" id="2053526"/>
    <lineage>
        <taxon>Bacteria</taxon>
        <taxon>Katanobacteria</taxon>
    </lineage>
</organism>
<dbReference type="PANTHER" id="PTHR43317:SF1">
    <property type="entry name" value="THERMOSPERMINE SYNTHASE ACAULIS5"/>
    <property type="match status" value="1"/>
</dbReference>
<dbReference type="GO" id="GO:0006596">
    <property type="term" value="P:polyamine biosynthetic process"/>
    <property type="evidence" value="ECO:0007669"/>
    <property type="project" value="UniProtKB-KW"/>
</dbReference>